<accession>A0A8S1YSI8</accession>
<evidence type="ECO:0000313" key="1">
    <source>
        <dbReference type="EMBL" id="CAD8215174.1"/>
    </source>
</evidence>
<name>A0A8S1YSI8_PAROT</name>
<protein>
    <submittedName>
        <fullName evidence="1">Uncharacterized protein</fullName>
    </submittedName>
</protein>
<reference evidence="1" key="1">
    <citation type="submission" date="2021-01" db="EMBL/GenBank/DDBJ databases">
        <authorList>
            <consortium name="Genoscope - CEA"/>
            <person name="William W."/>
        </authorList>
    </citation>
    <scope>NUCLEOTIDE SEQUENCE</scope>
</reference>
<evidence type="ECO:0000313" key="2">
    <source>
        <dbReference type="Proteomes" id="UP000683925"/>
    </source>
</evidence>
<dbReference type="EMBL" id="CAJJDP010000215">
    <property type="protein sequence ID" value="CAD8215174.1"/>
    <property type="molecule type" value="Genomic_DNA"/>
</dbReference>
<comment type="caution">
    <text evidence="1">The sequence shown here is derived from an EMBL/GenBank/DDBJ whole genome shotgun (WGS) entry which is preliminary data.</text>
</comment>
<proteinExistence type="predicted"/>
<dbReference type="AlphaFoldDB" id="A0A8S1YSI8"/>
<organism evidence="1 2">
    <name type="scientific">Paramecium octaurelia</name>
    <dbReference type="NCBI Taxonomy" id="43137"/>
    <lineage>
        <taxon>Eukaryota</taxon>
        <taxon>Sar</taxon>
        <taxon>Alveolata</taxon>
        <taxon>Ciliophora</taxon>
        <taxon>Intramacronucleata</taxon>
        <taxon>Oligohymenophorea</taxon>
        <taxon>Peniculida</taxon>
        <taxon>Parameciidae</taxon>
        <taxon>Paramecium</taxon>
    </lineage>
</organism>
<keyword evidence="2" id="KW-1185">Reference proteome</keyword>
<gene>
    <name evidence="1" type="ORF">POCTA_138.1.T2110009</name>
</gene>
<sequence>MITLSQGQYSLSNQVLSKSTLIDYQMVEQVEVDQSDQNYLTFGFWSKYNPLGNTKLKGAYEPLDRNCFQILNSLDYATSILNLFNLIANQKFIQIGLSQTDQFIFSIQAEPSEYDDFQYFFKLSQISRKKVQTNNLFFNKLDIQINSLNYFPQFGGSLKVKNSNIALIEQGRIFSLYPGQLIVYNYEMKRIPIYFEFQFGNY</sequence>
<dbReference type="Proteomes" id="UP000683925">
    <property type="component" value="Unassembled WGS sequence"/>
</dbReference>